<dbReference type="GO" id="GO:0031012">
    <property type="term" value="C:extracellular matrix"/>
    <property type="evidence" value="ECO:0007669"/>
    <property type="project" value="TreeGrafter"/>
</dbReference>
<evidence type="ECO:0000259" key="14">
    <source>
        <dbReference type="PROSITE" id="PS51233"/>
    </source>
</evidence>
<reference evidence="15" key="1">
    <citation type="journal article" date="2018" name="PLoS Negl. Trop. Dis.">
        <title>Sialome diversity of ticks revealed by RNAseq of single tick salivary glands.</title>
        <authorList>
            <person name="Perner J."/>
            <person name="Kropackova S."/>
            <person name="Kopacek P."/>
            <person name="Ribeiro J.M."/>
        </authorList>
    </citation>
    <scope>NUCLEOTIDE SEQUENCE</scope>
    <source>
        <strain evidence="15">Siblings of single egg batch collected in Ceske Budejovice</strain>
        <tissue evidence="15">Salivary glands</tissue>
    </source>
</reference>
<proteinExistence type="predicted"/>
<dbReference type="SMART" id="SM00181">
    <property type="entry name" value="EGF"/>
    <property type="match status" value="3"/>
</dbReference>
<keyword evidence="6 8" id="KW-1015">Disulfide bond</keyword>
<feature type="domain" description="VWFD" evidence="14">
    <location>
        <begin position="987"/>
        <end position="1153"/>
    </location>
</feature>
<feature type="disulfide bond" evidence="8">
    <location>
        <begin position="61"/>
        <end position="70"/>
    </location>
</feature>
<feature type="region of interest" description="Disordered" evidence="10">
    <location>
        <begin position="1940"/>
        <end position="2056"/>
    </location>
</feature>
<feature type="domain" description="VWFD" evidence="14">
    <location>
        <begin position="154"/>
        <end position="330"/>
    </location>
</feature>
<dbReference type="InterPro" id="IPR050780">
    <property type="entry name" value="Mucin_vWF_Thrombospondin_sf"/>
</dbReference>
<dbReference type="PROSITE" id="PS51233">
    <property type="entry name" value="VWFD"/>
    <property type="match status" value="3"/>
</dbReference>
<feature type="domain" description="EGF-like" evidence="12">
    <location>
        <begin position="40"/>
        <end position="71"/>
    </location>
</feature>
<name>A0A147BG35_IXORI</name>
<dbReference type="InterPro" id="IPR014853">
    <property type="entry name" value="VWF/SSPO/ZAN-like_Cys-rich_dom"/>
</dbReference>
<feature type="compositionally biased region" description="Polar residues" evidence="10">
    <location>
        <begin position="2017"/>
        <end position="2047"/>
    </location>
</feature>
<dbReference type="InterPro" id="IPR002919">
    <property type="entry name" value="TIL_dom"/>
</dbReference>
<dbReference type="Pfam" id="PF23244">
    <property type="entry name" value="VWF"/>
    <property type="match status" value="1"/>
</dbReference>
<dbReference type="CDD" id="cd19941">
    <property type="entry name" value="TIL"/>
    <property type="match status" value="5"/>
</dbReference>
<dbReference type="SUPFAM" id="SSF57196">
    <property type="entry name" value="EGF/Laminin"/>
    <property type="match status" value="1"/>
</dbReference>
<keyword evidence="3 11" id="KW-0732">Signal</keyword>
<evidence type="ECO:0000256" key="1">
    <source>
        <dbReference type="ARBA" id="ARBA00004613"/>
    </source>
</evidence>
<keyword evidence="4" id="KW-0677">Repeat</keyword>
<feature type="region of interest" description="Disordered" evidence="10">
    <location>
        <begin position="1752"/>
        <end position="1791"/>
    </location>
</feature>
<feature type="domain" description="VWFD" evidence="14">
    <location>
        <begin position="515"/>
        <end position="692"/>
    </location>
</feature>
<keyword evidence="9" id="KW-0768">Sushi</keyword>
<keyword evidence="2" id="KW-0964">Secreted</keyword>
<keyword evidence="7" id="KW-0325">Glycoprotein</keyword>
<comment type="subcellular location">
    <subcellularLocation>
        <location evidence="1">Secreted</location>
    </subcellularLocation>
</comment>
<feature type="disulfide bond" evidence="8">
    <location>
        <begin position="44"/>
        <end position="54"/>
    </location>
</feature>
<accession>A0A147BG35</accession>
<evidence type="ECO:0000256" key="2">
    <source>
        <dbReference type="ARBA" id="ARBA00022525"/>
    </source>
</evidence>
<dbReference type="InterPro" id="IPR001007">
    <property type="entry name" value="VWF_dom"/>
</dbReference>
<evidence type="ECO:0000256" key="4">
    <source>
        <dbReference type="ARBA" id="ARBA00022737"/>
    </source>
</evidence>
<evidence type="ECO:0000256" key="8">
    <source>
        <dbReference type="PROSITE-ProRule" id="PRU00076"/>
    </source>
</evidence>
<dbReference type="PROSITE" id="PS00022">
    <property type="entry name" value="EGF_1"/>
    <property type="match status" value="1"/>
</dbReference>
<feature type="compositionally biased region" description="Low complexity" evidence="10">
    <location>
        <begin position="1940"/>
        <end position="1973"/>
    </location>
</feature>
<dbReference type="PROSITE" id="PS50923">
    <property type="entry name" value="SUSHI"/>
    <property type="match status" value="1"/>
</dbReference>
<evidence type="ECO:0000256" key="3">
    <source>
        <dbReference type="ARBA" id="ARBA00022729"/>
    </source>
</evidence>
<evidence type="ECO:0000256" key="6">
    <source>
        <dbReference type="ARBA" id="ARBA00023157"/>
    </source>
</evidence>
<feature type="non-terminal residue" evidence="15">
    <location>
        <position position="2380"/>
    </location>
</feature>
<evidence type="ECO:0000256" key="10">
    <source>
        <dbReference type="SAM" id="MobiDB-lite"/>
    </source>
</evidence>
<dbReference type="InterPro" id="IPR000436">
    <property type="entry name" value="Sushi_SCR_CCP_dom"/>
</dbReference>
<feature type="chain" id="PRO_5007542245" evidence="11">
    <location>
        <begin position="24"/>
        <end position="2380"/>
    </location>
</feature>
<dbReference type="Pfam" id="PF00094">
    <property type="entry name" value="VWD"/>
    <property type="match status" value="3"/>
</dbReference>
<sequence length="2380" mass="263014">MSTFGIRTFLWFVVIVSLGLAGAKKYKFFRKTAQGALQELEESCSQPCQNGGRCFKERCVCPPEYMGHFCEYPRDLCNLERAGFRGVSRCSHNRLGTTCVLECSRDWSYESLPLTNVYNCTPSGQWSPLEFPKCIKKKDRQVKTSAPGFKRPSGTCAVWGRGHYRTFDGSLFSFRSRCRHLLAHECRSDTFSVHVSDRHCDASAQAAQCRRSVEVYVEGQKYDFEVKPAPRVSLGNVSALLPATLEGLRVDYVAGRVIINSQLGFTVIWDGRDLVEVSVEETLKGSMCGLCGQYDGDPSNDFVNSHGRQVSSRSAFLDSWKKDDLGEECEDIFFDPSIQHHSEELVLEARQLCSRVTNETFASCHKLVDPKPYSNMCLEDYESCLGDQGDGCRCSALAEYFRECTRLGGSLEATWRRDDFCPARCPAGKVYSQCGASCIKTCRDPEPTCQSERCVDGCHCPEKTLLHNGQCLRPQQCPCLLHGREYRAGSLVKRECNSCECRGGEWQCTSNPCPSRCVANGDPFYSTFDGKTYEFSGQCPYYLLRSKNFSVIQELGHCPTDTAAAVKVSEGTAKDCYKSVTVASGKDVVIIERGKVTVNSYQVQLPYSSSEVIVYPASSEITRAQFPNGVVLLWDRHSRLHIDSPPGLQGQFQGLCGTNNLNQKDDFWTPTGDVEVEVRSFAEKWKVDDSCTEEESLEKHPCERAPQRVSGAKRLCKELYADYFRECHYLVDPEPYYKMCLHRTCACDKALKDCICPSFADYAAECTRKGRLTQWRQYFPPCRVECSKDMAWSECVREKSCFEIALGDSGNQTCVEGCACVSGYEEDGACVPIDDCSCLHDHRQHPAGSTKKIGGQMCECDNGEWECSDEDGDHDSAPPTFDVDGTSSERCPHDENAEYTSCLDGCPRTCDNINAETTCDTVSCTPGCRCKSGFVLEKATNSCIPESQCGCKHGGKTYQVGTEIRRDCNKCTCSGGHWECEKGQCPGVCTVWGESHFSTFDGRIFDFRGDCEFMLAKGRLDKDTHFEVSFQGVPCATGDTICKRTTRIVLRGEEVMTLGGVKPLPAVRFGAGHIVRETTLQATVFTNMGLVIQWDKATRLSIILQPAWKGRVKGLCGNFDGNQMDDFQTPSGGMTEGDARVFGDSWKLRETCPATKEPEDVCEQKPHRKTWAVQKCEVLKSPLFEPCHSQVSLEPYYERCVQDVCGCDSGGDCECLCTNIAAYAHECAAQGVPVKWRSQTLCPIQCDTECSEYDACMPGCPPKTCETLSVSGRLEELCGNGTTCQEGCRPKPCPPGYVFDNERDMNCVREAHCKVPCKEIYGKLYLEGERIADERIAEPCESCFCQGGSIVCKGHPCPNTETPPTTDCSSSGWTPWLNPPAKASGDFALLGDPKFASLYSGYCGPRSVVDIECRVTSSGVAAMKAGQSVTCELPRGLACYHRDQAGGTCLDYEVRLLCDCDSSDNGITTTATTTTDRSRIGGGSSEATTATFTRYMNDNDKQTTSVDDDGRRHRTTEAPSVLCVPHWTDFYNTDSPDIGDGDVEALEDIRKDYAVCDGGPIGDVECKATVGGKFVDYRETEDVGVKCSKDTGLVCLNWLQSKGQVCQDYAVRFFCQCENTWQGMTTEAIVPPREPDDGTETGTSDGPACLPGWSSFFDFDNPSSGEGDIESPDNYAGRSCSSDHVKKIECKAINDELGMVIDWTETGDSYVTCSKETGLECLNDYQKPGKSCHNYKVRVFCECPGYVTPTSTTGYPELEDTSAPSGMTGDTEFSEPTEPEPRDQGGRPTCGWTEWMDVDDPMASTRDMGDFESPDVLRSRYGTCVLPDLKDIECRVKFTHEDWKESGQSSLSCDVRNGFRCYNKFQLNSRCLDYEVRLLCACSESENTTTSMPPSTILQEEKTVNTEPEGTTSPSTSTDSQETAAACSWYDRFLCKTGLKGTTTTEEPPSSSSESSTFPPITGTESQKTTLSSELEETATPDHGVAITEVTSSSNGPDGFTAPTESTTERDEPTPAVYTSTQPDGFSGEVTTRPNERNGLTTPTQSTTERDEYTTPYSAVHTTTGRDEFHGACPPGQVYSSCAYQCNQTCNLFRIQLYRQRKCIEEDDCLPGCRPASVCEHPKVWHDYVTCIDEEDCSCMYQGKIIGANQVVDEGCERCICQDNGVLCTDMPGCKTLPTGLPLLTVPGQDVPVVVENVTLPVTCVPGWTPWYNTRKPDEHGDFETVEAIRAKGHFVCDEPYRLDIQCRVAFERTAGIKSSVPRQEVVCDLKKGLFCSNDAQRDHRCLDHTVRFYCGCDSSRVAGTTPLSTDYSTPTDIVYNHTAVEKTTDVPTEYAYDRTTTKTSGDYSTPTDIVFNHTAVETTTEKCKRFVYLVNGPMP</sequence>
<comment type="caution">
    <text evidence="8">Lacks conserved residue(s) required for the propagation of feature annotation.</text>
</comment>
<dbReference type="Pfam" id="PF13330">
    <property type="entry name" value="Mucin2_WxxW"/>
    <property type="match status" value="5"/>
</dbReference>
<dbReference type="SMART" id="SM00832">
    <property type="entry name" value="C8"/>
    <property type="match status" value="3"/>
</dbReference>
<dbReference type="SMART" id="SM00216">
    <property type="entry name" value="VWD"/>
    <property type="match status" value="3"/>
</dbReference>
<dbReference type="PANTHER" id="PTHR11339">
    <property type="entry name" value="EXTRACELLULAR MATRIX GLYCOPROTEIN RELATED"/>
    <property type="match status" value="1"/>
</dbReference>
<feature type="domain" description="Sushi" evidence="13">
    <location>
        <begin position="68"/>
        <end position="136"/>
    </location>
</feature>
<dbReference type="EMBL" id="GEGO01005658">
    <property type="protein sequence ID" value="JAR89746.1"/>
    <property type="molecule type" value="Transcribed_RNA"/>
</dbReference>
<feature type="region of interest" description="Disordered" evidence="10">
    <location>
        <begin position="1886"/>
        <end position="1921"/>
    </location>
</feature>
<keyword evidence="8" id="KW-0245">EGF-like domain</keyword>
<keyword evidence="5" id="KW-0186">Copper</keyword>
<evidence type="ECO:0000313" key="15">
    <source>
        <dbReference type="EMBL" id="JAR89746.1"/>
    </source>
</evidence>
<evidence type="ECO:0000256" key="7">
    <source>
        <dbReference type="ARBA" id="ARBA00023180"/>
    </source>
</evidence>
<dbReference type="PANTHER" id="PTHR11339:SF386">
    <property type="entry name" value="HEMOLECTIN, ISOFORM A"/>
    <property type="match status" value="1"/>
</dbReference>
<dbReference type="Pfam" id="PF01826">
    <property type="entry name" value="TIL"/>
    <property type="match status" value="2"/>
</dbReference>
<dbReference type="Pfam" id="PF08742">
    <property type="entry name" value="C8"/>
    <property type="match status" value="3"/>
</dbReference>
<evidence type="ECO:0000256" key="5">
    <source>
        <dbReference type="ARBA" id="ARBA00023008"/>
    </source>
</evidence>
<feature type="compositionally biased region" description="Polar residues" evidence="10">
    <location>
        <begin position="1886"/>
        <end position="1898"/>
    </location>
</feature>
<evidence type="ECO:0000259" key="12">
    <source>
        <dbReference type="PROSITE" id="PS50026"/>
    </source>
</evidence>
<feature type="signal peptide" evidence="11">
    <location>
        <begin position="1"/>
        <end position="23"/>
    </location>
</feature>
<dbReference type="SUPFAM" id="SSF57567">
    <property type="entry name" value="Serine protease inhibitors"/>
    <property type="match status" value="2"/>
</dbReference>
<feature type="compositionally biased region" description="Low complexity" evidence="10">
    <location>
        <begin position="1906"/>
        <end position="1921"/>
    </location>
</feature>
<protein>
    <submittedName>
        <fullName evidence="15">Putative hemolectin</fullName>
    </submittedName>
</protein>
<evidence type="ECO:0000259" key="13">
    <source>
        <dbReference type="PROSITE" id="PS50923"/>
    </source>
</evidence>
<dbReference type="Gene3D" id="2.10.25.10">
    <property type="entry name" value="Laminin"/>
    <property type="match status" value="4"/>
</dbReference>
<evidence type="ECO:0000256" key="11">
    <source>
        <dbReference type="SAM" id="SignalP"/>
    </source>
</evidence>
<dbReference type="GO" id="GO:0005615">
    <property type="term" value="C:extracellular space"/>
    <property type="evidence" value="ECO:0007669"/>
    <property type="project" value="TreeGrafter"/>
</dbReference>
<dbReference type="InterPro" id="IPR000742">
    <property type="entry name" value="EGF"/>
</dbReference>
<organism evidence="15">
    <name type="scientific">Ixodes ricinus</name>
    <name type="common">Common tick</name>
    <name type="synonym">Acarus ricinus</name>
    <dbReference type="NCBI Taxonomy" id="34613"/>
    <lineage>
        <taxon>Eukaryota</taxon>
        <taxon>Metazoa</taxon>
        <taxon>Ecdysozoa</taxon>
        <taxon>Arthropoda</taxon>
        <taxon>Chelicerata</taxon>
        <taxon>Arachnida</taxon>
        <taxon>Acari</taxon>
        <taxon>Parasitiformes</taxon>
        <taxon>Ixodida</taxon>
        <taxon>Ixodoidea</taxon>
        <taxon>Ixodidae</taxon>
        <taxon>Ixodinae</taxon>
        <taxon>Ixodes</taxon>
    </lineage>
</organism>
<dbReference type="InterPro" id="IPR001846">
    <property type="entry name" value="VWF_type-D"/>
</dbReference>
<dbReference type="PROSITE" id="PS50026">
    <property type="entry name" value="EGF_3"/>
    <property type="match status" value="1"/>
</dbReference>
<dbReference type="InterPro" id="IPR036084">
    <property type="entry name" value="Ser_inhib-like_sf"/>
</dbReference>
<dbReference type="InterPro" id="IPR025155">
    <property type="entry name" value="WxxW_domain"/>
</dbReference>
<dbReference type="SMART" id="SM00215">
    <property type="entry name" value="VWC_out"/>
    <property type="match status" value="2"/>
</dbReference>
<evidence type="ECO:0000256" key="9">
    <source>
        <dbReference type="PROSITE-ProRule" id="PRU00302"/>
    </source>
</evidence>